<proteinExistence type="predicted"/>
<organism evidence="2">
    <name type="scientific">freshwater metagenome</name>
    <dbReference type="NCBI Taxonomy" id="449393"/>
    <lineage>
        <taxon>unclassified sequences</taxon>
        <taxon>metagenomes</taxon>
        <taxon>ecological metagenomes</taxon>
    </lineage>
</organism>
<keyword evidence="1" id="KW-1133">Transmembrane helix</keyword>
<gene>
    <name evidence="2" type="ORF">UFOPK3772_01866</name>
</gene>
<name>A0A6J7KIX0_9ZZZZ</name>
<feature type="transmembrane region" description="Helical" evidence="1">
    <location>
        <begin position="41"/>
        <end position="62"/>
    </location>
</feature>
<evidence type="ECO:0000256" key="1">
    <source>
        <dbReference type="SAM" id="Phobius"/>
    </source>
</evidence>
<evidence type="ECO:0000313" key="2">
    <source>
        <dbReference type="EMBL" id="CAB4956020.1"/>
    </source>
</evidence>
<keyword evidence="1" id="KW-0812">Transmembrane</keyword>
<sequence length="92" mass="10266">MTPSVATVWMGAVSIAFYYGLTGFAAVWFYRRYIFRSGRNFFMKGLFPFLGGLMLLGTYVIASVQYAQRTYGSTAIGGVGGLEHHRARLLPR</sequence>
<keyword evidence="1" id="KW-0472">Membrane</keyword>
<feature type="transmembrane region" description="Helical" evidence="1">
    <location>
        <begin position="6"/>
        <end position="29"/>
    </location>
</feature>
<dbReference type="EMBL" id="CAFBNE010000059">
    <property type="protein sequence ID" value="CAB4956020.1"/>
    <property type="molecule type" value="Genomic_DNA"/>
</dbReference>
<accession>A0A6J7KIX0</accession>
<reference evidence="2" key="1">
    <citation type="submission" date="2020-05" db="EMBL/GenBank/DDBJ databases">
        <authorList>
            <person name="Chiriac C."/>
            <person name="Salcher M."/>
            <person name="Ghai R."/>
            <person name="Kavagutti S V."/>
        </authorList>
    </citation>
    <scope>NUCLEOTIDE SEQUENCE</scope>
</reference>
<protein>
    <submittedName>
        <fullName evidence="2">Unannotated protein</fullName>
    </submittedName>
</protein>
<dbReference type="AlphaFoldDB" id="A0A6J7KIX0"/>